<feature type="domain" description="Serine-threonine/tyrosine-protein kinase catalytic" evidence="2">
    <location>
        <begin position="421"/>
        <end position="492"/>
    </location>
</feature>
<protein>
    <recommendedName>
        <fullName evidence="2">Serine-threonine/tyrosine-protein kinase catalytic domain-containing protein</fullName>
    </recommendedName>
</protein>
<dbReference type="EMBL" id="PGGS01000570">
    <property type="protein sequence ID" value="PNH02948.1"/>
    <property type="molecule type" value="Genomic_DNA"/>
</dbReference>
<evidence type="ECO:0000259" key="2">
    <source>
        <dbReference type="Pfam" id="PF07714"/>
    </source>
</evidence>
<proteinExistence type="predicted"/>
<feature type="compositionally biased region" description="Low complexity" evidence="1">
    <location>
        <begin position="48"/>
        <end position="59"/>
    </location>
</feature>
<comment type="caution">
    <text evidence="3">The sequence shown here is derived from an EMBL/GenBank/DDBJ whole genome shotgun (WGS) entry which is preliminary data.</text>
</comment>
<organism evidence="3 4">
    <name type="scientific">Tetrabaena socialis</name>
    <dbReference type="NCBI Taxonomy" id="47790"/>
    <lineage>
        <taxon>Eukaryota</taxon>
        <taxon>Viridiplantae</taxon>
        <taxon>Chlorophyta</taxon>
        <taxon>core chlorophytes</taxon>
        <taxon>Chlorophyceae</taxon>
        <taxon>CS clade</taxon>
        <taxon>Chlamydomonadales</taxon>
        <taxon>Tetrabaenaceae</taxon>
        <taxon>Tetrabaena</taxon>
    </lineage>
</organism>
<accession>A0A2J7ZRR6</accession>
<dbReference type="InterPro" id="IPR011009">
    <property type="entry name" value="Kinase-like_dom_sf"/>
</dbReference>
<keyword evidence="4" id="KW-1185">Reference proteome</keyword>
<feature type="region of interest" description="Disordered" evidence="1">
    <location>
        <begin position="37"/>
        <end position="71"/>
    </location>
</feature>
<sequence>MLPAQLLICLAEALRSLHRRGLTHGALMPATVQLQITQPQPPAPRSPPGQQEQPQPQAQHELAVATRSEDGAAPPAAAIVALGEAAGGAGAAASGPDPDADSWEAHVLLAPLGSALQSAAPADGSEAGEADPTFYTGASQLPALARSLSQPPQQQRGEVQVQSWAAVGAGQGAGRGQRQGQALPAEVEAAPRSLCQPAAPRSLCQPAAPEQAGAGTGAGAPVVPPGGALLAAADEAGKGAGASQLPTPRQEPAPRGGAGAGAGASAAAARAGRAARALAAAPAGCVRAVLPLPAVSPAVLQLQTWGRARPVVLPREHLLWSAPELLSAPCSLGWALPGLGGGGGGAQVDPLDQSLGLRSHQHRRNGGGGGGAGRQQQQQRGGQHGDGGSGGGSGGGGGSGRRFKGNFLLGLADTVSAHGIAPNCDVYALGLMMWHLVSGRQPLHHLTTQEVLRAKELPSLDDHLPFSAELPMSYIHLARSCWATAPAHRPPVQSGGRPWAAAARRPSGGALASPPPAAGGAAAAARCGQPTGSSGVGTAASGSSDSSGLVGGGGGALPVTVAS</sequence>
<gene>
    <name evidence="3" type="ORF">TSOC_011030</name>
</gene>
<evidence type="ECO:0000313" key="4">
    <source>
        <dbReference type="Proteomes" id="UP000236333"/>
    </source>
</evidence>
<evidence type="ECO:0000256" key="1">
    <source>
        <dbReference type="SAM" id="MobiDB-lite"/>
    </source>
</evidence>
<dbReference type="InterPro" id="IPR001245">
    <property type="entry name" value="Ser-Thr/Tyr_kinase_cat_dom"/>
</dbReference>
<dbReference type="Gene3D" id="1.10.510.10">
    <property type="entry name" value="Transferase(Phosphotransferase) domain 1"/>
    <property type="match status" value="1"/>
</dbReference>
<feature type="region of interest" description="Disordered" evidence="1">
    <location>
        <begin position="358"/>
        <end position="399"/>
    </location>
</feature>
<feature type="compositionally biased region" description="Gly residues" evidence="1">
    <location>
        <begin position="382"/>
        <end position="399"/>
    </location>
</feature>
<dbReference type="Pfam" id="PF07714">
    <property type="entry name" value="PK_Tyr_Ser-Thr"/>
    <property type="match status" value="1"/>
</dbReference>
<dbReference type="AlphaFoldDB" id="A0A2J7ZRR6"/>
<dbReference type="OrthoDB" id="550484at2759"/>
<name>A0A2J7ZRR6_9CHLO</name>
<dbReference type="GO" id="GO:0004672">
    <property type="term" value="F:protein kinase activity"/>
    <property type="evidence" value="ECO:0007669"/>
    <property type="project" value="InterPro"/>
</dbReference>
<feature type="region of interest" description="Disordered" evidence="1">
    <location>
        <begin position="487"/>
        <end position="563"/>
    </location>
</feature>
<feature type="compositionally biased region" description="Low complexity" evidence="1">
    <location>
        <begin position="205"/>
        <end position="220"/>
    </location>
</feature>
<feature type="compositionally biased region" description="Low complexity" evidence="1">
    <location>
        <begin position="494"/>
        <end position="548"/>
    </location>
</feature>
<feature type="region of interest" description="Disordered" evidence="1">
    <location>
        <begin position="237"/>
        <end position="262"/>
    </location>
</feature>
<reference evidence="3 4" key="1">
    <citation type="journal article" date="2017" name="Mol. Biol. Evol.">
        <title>The 4-celled Tetrabaena socialis nuclear genome reveals the essential components for genetic control of cell number at the origin of multicellularity in the volvocine lineage.</title>
        <authorList>
            <person name="Featherston J."/>
            <person name="Arakaki Y."/>
            <person name="Hanschen E.R."/>
            <person name="Ferris P.J."/>
            <person name="Michod R.E."/>
            <person name="Olson B.J.S.C."/>
            <person name="Nozaki H."/>
            <person name="Durand P.M."/>
        </authorList>
    </citation>
    <scope>NUCLEOTIDE SEQUENCE [LARGE SCALE GENOMIC DNA]</scope>
    <source>
        <strain evidence="3 4">NIES-571</strain>
    </source>
</reference>
<evidence type="ECO:0000313" key="3">
    <source>
        <dbReference type="EMBL" id="PNH02948.1"/>
    </source>
</evidence>
<dbReference type="Proteomes" id="UP000236333">
    <property type="component" value="Unassembled WGS sequence"/>
</dbReference>
<feature type="region of interest" description="Disordered" evidence="1">
    <location>
        <begin position="200"/>
        <end position="220"/>
    </location>
</feature>
<dbReference type="SUPFAM" id="SSF56112">
    <property type="entry name" value="Protein kinase-like (PK-like)"/>
    <property type="match status" value="1"/>
</dbReference>